<reference evidence="1" key="1">
    <citation type="journal article" date="2015" name="Nature">
        <title>Complex archaea that bridge the gap between prokaryotes and eukaryotes.</title>
        <authorList>
            <person name="Spang A."/>
            <person name="Saw J.H."/>
            <person name="Jorgensen S.L."/>
            <person name="Zaremba-Niedzwiedzka K."/>
            <person name="Martijn J."/>
            <person name="Lind A.E."/>
            <person name="van Eijk R."/>
            <person name="Schleper C."/>
            <person name="Guy L."/>
            <person name="Ettema T.J."/>
        </authorList>
    </citation>
    <scope>NUCLEOTIDE SEQUENCE</scope>
</reference>
<proteinExistence type="predicted"/>
<dbReference type="AlphaFoldDB" id="A0A0F9N6Z0"/>
<protein>
    <submittedName>
        <fullName evidence="1">Uncharacterized protein</fullName>
    </submittedName>
</protein>
<feature type="non-terminal residue" evidence="1">
    <location>
        <position position="1"/>
    </location>
</feature>
<dbReference type="EMBL" id="LAZR01008680">
    <property type="protein sequence ID" value="KKM77197.1"/>
    <property type="molecule type" value="Genomic_DNA"/>
</dbReference>
<accession>A0A0F9N6Z0</accession>
<organism evidence="1">
    <name type="scientific">marine sediment metagenome</name>
    <dbReference type="NCBI Taxonomy" id="412755"/>
    <lineage>
        <taxon>unclassified sequences</taxon>
        <taxon>metagenomes</taxon>
        <taxon>ecological metagenomes</taxon>
    </lineage>
</organism>
<sequence>LLAMAGEFGFGGFAEALGRGRESRQQGRLLKGRQELEERELGLKEREFEAGLRKEFKVELNTIEENFRGNIDILAEVLRSGGSLEERPGLNTLVQSQIATVSKVDPPRGQRMANMYAALQRTPSTVGREAATAGEVAAGTRLGEARSLAEAGVPPGAALGAAGITLPKPGETATQTATLALNLLKNGIDPQAIRNILAQSATEATDENDILAIQTIAEALPSSLEDFERGKTQAELAGKQPIIDRLVELGVPEAQAAAIVLGRAGTQITVGPTLLSPADMSRLRQEVDQIDTAIRNVNSVIPLIDDQTVGLVANLNELLGPTQQIPGIKQIINLLGSPVGIAGEEAIRKAVIARAAFRQVVGPIARFITDKGGRLSNEDRQFAIEATGLLNIAADAEAVQQILTRLVRLAEQVRIDVVKELETGRIPEKPPGIALPGAKELTVTREGTGFVVRDAQGNIINRFEQQQ</sequence>
<gene>
    <name evidence="1" type="ORF">LCGC14_1372510</name>
</gene>
<evidence type="ECO:0000313" key="1">
    <source>
        <dbReference type="EMBL" id="KKM77197.1"/>
    </source>
</evidence>
<comment type="caution">
    <text evidence="1">The sequence shown here is derived from an EMBL/GenBank/DDBJ whole genome shotgun (WGS) entry which is preliminary data.</text>
</comment>
<name>A0A0F9N6Z0_9ZZZZ</name>